<dbReference type="GO" id="GO:0005874">
    <property type="term" value="C:microtubule"/>
    <property type="evidence" value="ECO:0007669"/>
    <property type="project" value="UniProtKB-KW"/>
</dbReference>
<dbReference type="PANTHER" id="PTHR13720:SF24">
    <property type="entry name" value="WD REPEAT-CONTAINING PROTEIN 90"/>
    <property type="match status" value="1"/>
</dbReference>
<comment type="similarity">
    <text evidence="10">Belongs to the WD repeat WDR90/POC16 family.</text>
</comment>
<dbReference type="InterPro" id="IPR007714">
    <property type="entry name" value="CFA20_dom"/>
</dbReference>
<comment type="function">
    <text evidence="9">Microtubule-binding protein that plays a crucial role in ensuring inner core protein localization within the centriole core, as well as in maintaining the microtubule wall integrity and the overall centriole roundness and stability. Required for efficient primary cilium formation.</text>
</comment>
<dbReference type="Pfam" id="PF05018">
    <property type="entry name" value="CFA20_dom"/>
    <property type="match status" value="1"/>
</dbReference>
<keyword evidence="18" id="KW-1185">Reference proteome</keyword>
<dbReference type="FunFam" id="2.130.10.10:FF:000522">
    <property type="entry name" value="WD repeat domain 90"/>
    <property type="match status" value="1"/>
</dbReference>
<dbReference type="GO" id="GO:0005929">
    <property type="term" value="C:cilium"/>
    <property type="evidence" value="ECO:0007669"/>
    <property type="project" value="UniProtKB-ARBA"/>
</dbReference>
<evidence type="ECO:0000259" key="16">
    <source>
        <dbReference type="Pfam" id="PF23409"/>
    </source>
</evidence>
<keyword evidence="8" id="KW-0206">Cytoskeleton</keyword>
<dbReference type="PROSITE" id="PS50082">
    <property type="entry name" value="WD_REPEATS_2"/>
    <property type="match status" value="3"/>
</dbReference>
<dbReference type="SUPFAM" id="SSF50998">
    <property type="entry name" value="Quinoprotein alcohol dehydrogenase-like"/>
    <property type="match status" value="2"/>
</dbReference>
<dbReference type="InterPro" id="IPR001680">
    <property type="entry name" value="WD40_rpt"/>
</dbReference>
<dbReference type="InterPro" id="IPR011047">
    <property type="entry name" value="Quinoprotein_ADH-like_sf"/>
</dbReference>
<evidence type="ECO:0000256" key="2">
    <source>
        <dbReference type="ARBA" id="ARBA00004607"/>
    </source>
</evidence>
<feature type="repeat" description="WD" evidence="12">
    <location>
        <begin position="575"/>
        <end position="616"/>
    </location>
</feature>
<reference evidence="17" key="3">
    <citation type="submission" date="2025-09" db="UniProtKB">
        <authorList>
            <consortium name="Ensembl"/>
        </authorList>
    </citation>
    <scope>IDENTIFICATION</scope>
</reference>
<evidence type="ECO:0000256" key="8">
    <source>
        <dbReference type="ARBA" id="ARBA00023212"/>
    </source>
</evidence>
<dbReference type="Proteomes" id="UP001501940">
    <property type="component" value="Chromosome 18"/>
</dbReference>
<feature type="domain" description="WDR90 4th beta-propeller" evidence="14">
    <location>
        <begin position="1271"/>
        <end position="1578"/>
    </location>
</feature>
<keyword evidence="7" id="KW-0970">Cilium biogenesis/degradation</keyword>
<dbReference type="Pfam" id="PF00400">
    <property type="entry name" value="WD40"/>
    <property type="match status" value="2"/>
</dbReference>
<evidence type="ECO:0000256" key="12">
    <source>
        <dbReference type="PROSITE-ProRule" id="PRU00221"/>
    </source>
</evidence>
<reference evidence="17" key="2">
    <citation type="submission" date="2025-08" db="UniProtKB">
        <authorList>
            <consortium name="Ensembl"/>
        </authorList>
    </citation>
    <scope>IDENTIFICATION</scope>
</reference>
<dbReference type="PROSITE" id="PS50294">
    <property type="entry name" value="WD_REPEATS_REGION"/>
    <property type="match status" value="2"/>
</dbReference>
<dbReference type="InterPro" id="IPR055441">
    <property type="entry name" value="Beta-prop_WDR90_POC16_2nd"/>
</dbReference>
<dbReference type="InterPro" id="IPR050630">
    <property type="entry name" value="WD_repeat_EMAP"/>
</dbReference>
<evidence type="ECO:0000256" key="1">
    <source>
        <dbReference type="ARBA" id="ARBA00004114"/>
    </source>
</evidence>
<feature type="repeat" description="WD" evidence="12">
    <location>
        <begin position="1265"/>
        <end position="1306"/>
    </location>
</feature>
<dbReference type="Pfam" id="PF23409">
    <property type="entry name" value="Beta-prop_EML"/>
    <property type="match status" value="1"/>
</dbReference>
<evidence type="ECO:0000256" key="11">
    <source>
        <dbReference type="ARBA" id="ARBA00070509"/>
    </source>
</evidence>
<dbReference type="FunFam" id="2.130.10.10:FF:000590">
    <property type="entry name" value="WD repeat domain 90"/>
    <property type="match status" value="1"/>
</dbReference>
<evidence type="ECO:0000256" key="5">
    <source>
        <dbReference type="ARBA" id="ARBA00022701"/>
    </source>
</evidence>
<dbReference type="GO" id="GO:0005814">
    <property type="term" value="C:centriole"/>
    <property type="evidence" value="ECO:0007669"/>
    <property type="project" value="UniProtKB-SubCell"/>
</dbReference>
<protein>
    <recommendedName>
        <fullName evidence="11">WD repeat-containing protein 90</fullName>
    </recommendedName>
</protein>
<evidence type="ECO:0000256" key="7">
    <source>
        <dbReference type="ARBA" id="ARBA00022794"/>
    </source>
</evidence>
<gene>
    <name evidence="17" type="primary">WDR90</name>
</gene>
<dbReference type="SUPFAM" id="SSF50978">
    <property type="entry name" value="WD40 repeat-like"/>
    <property type="match status" value="2"/>
</dbReference>
<dbReference type="InterPro" id="IPR055440">
    <property type="entry name" value="Beta-prop_WDR90_4th"/>
</dbReference>
<dbReference type="InterPro" id="IPR036322">
    <property type="entry name" value="WD40_repeat_dom_sf"/>
</dbReference>
<evidence type="ECO:0000256" key="4">
    <source>
        <dbReference type="ARBA" id="ARBA00022574"/>
    </source>
</evidence>
<accession>A0AAQ5YBX6</accession>
<evidence type="ECO:0000313" key="18">
    <source>
        <dbReference type="Proteomes" id="UP001501940"/>
    </source>
</evidence>
<organism evidence="17 18">
    <name type="scientific">Amphiprion ocellaris</name>
    <name type="common">Clown anemonefish</name>
    <dbReference type="NCBI Taxonomy" id="80972"/>
    <lineage>
        <taxon>Eukaryota</taxon>
        <taxon>Metazoa</taxon>
        <taxon>Chordata</taxon>
        <taxon>Craniata</taxon>
        <taxon>Vertebrata</taxon>
        <taxon>Euteleostomi</taxon>
        <taxon>Actinopterygii</taxon>
        <taxon>Neopterygii</taxon>
        <taxon>Teleostei</taxon>
        <taxon>Neoteleostei</taxon>
        <taxon>Acanthomorphata</taxon>
        <taxon>Ovalentaria</taxon>
        <taxon>Pomacentridae</taxon>
        <taxon>Amphiprion</taxon>
    </lineage>
</organism>
<keyword evidence="6" id="KW-0677">Repeat</keyword>
<comment type="subcellular location">
    <subcellularLocation>
        <location evidence="2">Cytoplasm</location>
        <location evidence="2">Cytoskeleton</location>
        <location evidence="2">Microtubule organizing center</location>
        <location evidence="2">Centrosome</location>
        <location evidence="2">Centriolar satellite</location>
    </subcellularLocation>
    <subcellularLocation>
        <location evidence="1">Cytoplasm</location>
        <location evidence="1">Cytoskeleton</location>
        <location evidence="1">Microtubule organizing center</location>
        <location evidence="1">Centrosome</location>
        <location evidence="1">Centriole</location>
    </subcellularLocation>
</comment>
<dbReference type="Gene3D" id="2.130.10.10">
    <property type="entry name" value="YVTN repeat-like/Quinoprotein amine dehydrogenase"/>
    <property type="match status" value="6"/>
</dbReference>
<name>A0AAQ5YBX6_AMPOC</name>
<dbReference type="Pfam" id="PF23393">
    <property type="entry name" value="Beta-prop_WDR90_POC16_2nd"/>
    <property type="match status" value="1"/>
</dbReference>
<feature type="domain" description="EML-like first beta-propeller" evidence="16">
    <location>
        <begin position="990"/>
        <end position="1250"/>
    </location>
</feature>
<dbReference type="SMART" id="SM00320">
    <property type="entry name" value="WD40"/>
    <property type="match status" value="21"/>
</dbReference>
<reference evidence="17 18" key="1">
    <citation type="submission" date="2022-01" db="EMBL/GenBank/DDBJ databases">
        <title>A chromosome-scale genome assembly of the false clownfish, Amphiprion ocellaris.</title>
        <authorList>
            <person name="Ryu T."/>
        </authorList>
    </citation>
    <scope>NUCLEOTIDE SEQUENCE [LARGE SCALE GENOMIC DNA]</scope>
</reference>
<dbReference type="PROSITE" id="PS00678">
    <property type="entry name" value="WD_REPEATS_1"/>
    <property type="match status" value="1"/>
</dbReference>
<evidence type="ECO:0000313" key="17">
    <source>
        <dbReference type="Ensembl" id="ENSAOCP00000050334.1"/>
    </source>
</evidence>
<dbReference type="GO" id="GO:0034451">
    <property type="term" value="C:centriolar satellite"/>
    <property type="evidence" value="ECO:0007669"/>
    <property type="project" value="UniProtKB-SubCell"/>
</dbReference>
<evidence type="ECO:0000256" key="3">
    <source>
        <dbReference type="ARBA" id="ARBA00022490"/>
    </source>
</evidence>
<feature type="domain" description="CFA20" evidence="13">
    <location>
        <begin position="3"/>
        <end position="173"/>
    </location>
</feature>
<evidence type="ECO:0000259" key="13">
    <source>
        <dbReference type="Pfam" id="PF05018"/>
    </source>
</evidence>
<dbReference type="Ensembl" id="ENSAOCT00000070430.1">
    <property type="protein sequence ID" value="ENSAOCP00000050334.1"/>
    <property type="gene ID" value="ENSAOCG00000026460.1"/>
</dbReference>
<dbReference type="FunFam" id="2.130.10.10:FF:003525">
    <property type="entry name" value="WD repeat domain 90"/>
    <property type="match status" value="1"/>
</dbReference>
<dbReference type="PANTHER" id="PTHR13720">
    <property type="entry name" value="WD-40 REPEAT PROTEIN"/>
    <property type="match status" value="1"/>
</dbReference>
<dbReference type="Pfam" id="PF23342">
    <property type="entry name" value="WDR90_beta-prop_4th"/>
    <property type="match status" value="1"/>
</dbReference>
<evidence type="ECO:0000256" key="6">
    <source>
        <dbReference type="ARBA" id="ARBA00022737"/>
    </source>
</evidence>
<proteinExistence type="inferred from homology"/>
<evidence type="ECO:0000259" key="14">
    <source>
        <dbReference type="Pfam" id="PF23342"/>
    </source>
</evidence>
<feature type="domain" description="WDR90/POC16 second beta-propeller" evidence="15">
    <location>
        <begin position="586"/>
        <end position="872"/>
    </location>
</feature>
<evidence type="ECO:0000256" key="10">
    <source>
        <dbReference type="ARBA" id="ARBA00061300"/>
    </source>
</evidence>
<keyword evidence="5" id="KW-0493">Microtubule</keyword>
<keyword evidence="3" id="KW-0963">Cytoplasm</keyword>
<evidence type="ECO:0000259" key="15">
    <source>
        <dbReference type="Pfam" id="PF23393"/>
    </source>
</evidence>
<dbReference type="InterPro" id="IPR015943">
    <property type="entry name" value="WD40/YVTN_repeat-like_dom_sf"/>
</dbReference>
<feature type="repeat" description="WD" evidence="12">
    <location>
        <begin position="658"/>
        <end position="690"/>
    </location>
</feature>
<sequence length="1579" mass="174305">LARHPYVNIFKHVKVEDWRRSAKEGDVSSYTDKKLKCPVYRIRGPVPANSYILVPKIISQSLGLTGHFFYLLFRPTPGKYFVVHLDVAAEEGQVIRISFSNMFKEFKSTATWLQFPFLCLVGPAPTSVRWTCLMLDLQYILSIYLNRCYSHLKSIKLCANMAVKNMFTTDLLLDPAKLMGLASSLGTGPMPREMSFPVPKGSYWHDLYDYIKYSYLITEQDIVLKAKSTPNQFLGYTLCGGFDLLPDPILRLSRIIGFGGATTKCVLWTKSGDAVVYPCHAIIVSMKISSNQQRFFIGHTEKVSALAFNGNTTLLASAQTGNNSAVRVWNYHKGNCLAMFRIHAHSLSCLSFSRGSGILCGVGKDNHNKTMVVVWNTHSVSKGGEVTILAKAHTDVDIHTMKVTFFDDTRLVSCGRDNIRLWRVRNGMLRSCPVNLVHKSITETVWVRLALEFVSSRSGHIFEIDYSRVAIRNVRRLLPAQQQHADRREKWSFNTGPGIAINSISVSSSFCATGSEDGFLRLWPHDFSAVFLEAEHEGPVSVVSASFDSFRVLAATSTGNLGFLDVSSRGYNTLMRSHTDTVLGFSVDGVHRHLTTASSDGTVRIWNMDSLHQLYDFVSEDSPCSVAFHPSEQIFCCGFTSGIVRVFDISSAKLLAEHKQHRGEVVGLAFSPDGEFMYSAGSQGSLALYNSSEEDHNVIKVACMYTNRAPDALSVSSDSRCLAFVGPSEYIVTIADARSLDELLHVDVSILDVESPRLDSALKVCFSPASTEHLLVATSANKILWVSTKTGRLLREVSKVHKHQCSSLAVSEDSRFLLTAGHNAVKVWDYNMQYDTNSQVMFIGHSQPIRQVSFTPDQLGIVSVGDAIFLWDFLANPVDSLTNIPPDTDASGVQLSNGMPRQTAPLPSSPPRLDISTIDQVDQELWCFKLSFFLTQAVVAPQPQEEGIKLKAVIGYNGNGRGNMVWSPDQGLFAYSCGCVVVVEYLDTGRQRHFQGHSEEISCLAVTNDAQTVASAAGSSNGNKSLICIWDVQKGICRNTISYHRGSVQCLAFSRDDRFFLSVGDFSDPEVALWSTKNFKLLSSVNVSGPIHDAAFSPSTHSQMACVGSQGAYFCLINSQGLDVELKVQRVKTPVEVGDVELTALCYHMDSLLFTGTNRGHVCVWDVNMQRCFMTWEADEGEIGVLLCRGNRLLTGSNTRWLRQWEVEAVQDMNGKTVVLEQEVMLDGTIVSAAFDNTMDMGIVGTTAGTLWYINWADNSNIRLVSGHKTKVNDVVFSFDENHFATCSEDGSVRVWSTSSYELVVQFQVLNQACGCVCWSPSSSKDSTCVAAGYSDGTLRIFRLASTEMELKLHPHQVAVTAIQYSANGHVILSAGKNGLVAVSSPVDGGTIRVIRDHKGATITTIQCVNEQCKKFGLEGNEMWLAASADRRVSVWASDWLKDKCDLLDWLTFPAPAYFAGDSLPPSLAAFCPADCSLVVYTGYGVEKELSFYSLTKKQIIKKIALPHWATCISLSSESQLVAVGSNERVLKLLQSTSGRFQDFLQHSDSLQTCHFSPSGTLLFSVAYNEIMLWDVKGL</sequence>
<dbReference type="InterPro" id="IPR055439">
    <property type="entry name" value="Beta-prop_EML_1st"/>
</dbReference>
<keyword evidence="4 12" id="KW-0853">WD repeat</keyword>
<dbReference type="GO" id="GO:0030030">
    <property type="term" value="P:cell projection organization"/>
    <property type="evidence" value="ECO:0007669"/>
    <property type="project" value="UniProtKB-KW"/>
</dbReference>
<dbReference type="InterPro" id="IPR019775">
    <property type="entry name" value="WD40_repeat_CS"/>
</dbReference>
<dbReference type="GeneTree" id="ENSGT00940000160173"/>
<dbReference type="FunFam" id="2.130.10.10:FF:001417">
    <property type="entry name" value="WD repeat domain 90"/>
    <property type="match status" value="1"/>
</dbReference>
<evidence type="ECO:0000256" key="9">
    <source>
        <dbReference type="ARBA" id="ARBA00060089"/>
    </source>
</evidence>